<keyword evidence="1" id="KW-1133">Transmembrane helix</keyword>
<reference evidence="2 3" key="1">
    <citation type="submission" date="2015-09" db="EMBL/GenBank/DDBJ databases">
        <title>Sorangium comparison.</title>
        <authorList>
            <person name="Zaburannyi N."/>
            <person name="Bunk B."/>
            <person name="Overmann J."/>
            <person name="Mueller R."/>
        </authorList>
    </citation>
    <scope>NUCLEOTIDE SEQUENCE [LARGE SCALE GENOMIC DNA]</scope>
    <source>
        <strain evidence="2 3">So ce26</strain>
    </source>
</reference>
<dbReference type="Proteomes" id="UP000238348">
    <property type="component" value="Chromosome"/>
</dbReference>
<keyword evidence="1" id="KW-0472">Membrane</keyword>
<dbReference type="EMBL" id="CP012673">
    <property type="protein sequence ID" value="AUX48861.1"/>
    <property type="molecule type" value="Genomic_DNA"/>
</dbReference>
<proteinExistence type="predicted"/>
<gene>
    <name evidence="2" type="ORF">SOCE26_104040</name>
</gene>
<dbReference type="AlphaFoldDB" id="A0A2L0FBG0"/>
<feature type="transmembrane region" description="Helical" evidence="1">
    <location>
        <begin position="23"/>
        <end position="46"/>
    </location>
</feature>
<evidence type="ECO:0000313" key="2">
    <source>
        <dbReference type="EMBL" id="AUX48861.1"/>
    </source>
</evidence>
<organism evidence="2 3">
    <name type="scientific">Sorangium cellulosum</name>
    <name type="common">Polyangium cellulosum</name>
    <dbReference type="NCBI Taxonomy" id="56"/>
    <lineage>
        <taxon>Bacteria</taxon>
        <taxon>Pseudomonadati</taxon>
        <taxon>Myxococcota</taxon>
        <taxon>Polyangia</taxon>
        <taxon>Polyangiales</taxon>
        <taxon>Polyangiaceae</taxon>
        <taxon>Sorangium</taxon>
    </lineage>
</organism>
<dbReference type="Gene3D" id="3.30.700.10">
    <property type="entry name" value="Glycoprotein, Type 4 Pilin"/>
    <property type="match status" value="1"/>
</dbReference>
<protein>
    <recommendedName>
        <fullName evidence="4">Fimbiral protein pilA</fullName>
    </recommendedName>
</protein>
<sequence length="213" mass="22050">MQTAPENTPPGTPQAKKAKLPCFMIVLIALGVSVPLLGILSALAIYGVSRYIASAKTAEAKNTIGAISRAAAAAYEREATAQGLLGEETSAGQTANGLCTSAEPVPADIQDVAGVKYQPRLVPGMDFDTGTPASGWRCLKFSIAQPIYYQYHYNAGSGYIASASAAGATGFESAARGDLDGDGVLSTFSRDGVVTPQGQLVLATQVQIENEFE</sequence>
<evidence type="ECO:0000313" key="3">
    <source>
        <dbReference type="Proteomes" id="UP000238348"/>
    </source>
</evidence>
<dbReference type="SUPFAM" id="SSF54523">
    <property type="entry name" value="Pili subunits"/>
    <property type="match status" value="1"/>
</dbReference>
<accession>A0A2L0FBG0</accession>
<evidence type="ECO:0000256" key="1">
    <source>
        <dbReference type="SAM" id="Phobius"/>
    </source>
</evidence>
<keyword evidence="1" id="KW-0812">Transmembrane</keyword>
<dbReference type="InterPro" id="IPR045584">
    <property type="entry name" value="Pilin-like"/>
</dbReference>
<evidence type="ECO:0008006" key="4">
    <source>
        <dbReference type="Google" id="ProtNLM"/>
    </source>
</evidence>
<name>A0A2L0FBG0_SORCE</name>